<keyword evidence="2" id="KW-1185">Reference proteome</keyword>
<evidence type="ECO:0000313" key="2">
    <source>
        <dbReference type="Proteomes" id="UP000704176"/>
    </source>
</evidence>
<dbReference type="EMBL" id="JAIRBM010000004">
    <property type="protein sequence ID" value="MBZ6075998.1"/>
    <property type="molecule type" value="Genomic_DNA"/>
</dbReference>
<sequence>MSGSNAKAGLALAVLGFSALTGCGAPGEGGSSLGNMVLFAGTTVPPAQKKVLEDVYCPPVDIMEGGSAIQAFAGGRVGESSGLRSQISIGNLARECAGQPDGSTVVKVGVEGRALLGASGAPGRYDVPVQIIVKRGDTVIANRSKRMSVAIPAGDTQGTFAVIEEGIVVPAADANAFEIEVGLGGNGAATPRRKRG</sequence>
<protein>
    <recommendedName>
        <fullName evidence="3">Lipoprotein</fullName>
    </recommendedName>
</protein>
<dbReference type="PROSITE" id="PS51257">
    <property type="entry name" value="PROKAR_LIPOPROTEIN"/>
    <property type="match status" value="1"/>
</dbReference>
<comment type="caution">
    <text evidence="1">The sequence shown here is derived from an EMBL/GenBank/DDBJ whole genome shotgun (WGS) entry which is preliminary data.</text>
</comment>
<name>A0ABS7VM30_9HYPH</name>
<evidence type="ECO:0008006" key="3">
    <source>
        <dbReference type="Google" id="ProtNLM"/>
    </source>
</evidence>
<dbReference type="RefSeq" id="WP_224312319.1">
    <property type="nucleotide sequence ID" value="NZ_JAIRBM010000004.1"/>
</dbReference>
<accession>A0ABS7VM30</accession>
<organism evidence="1 2">
    <name type="scientific">Microvirga puerhi</name>
    <dbReference type="NCBI Taxonomy" id="2876078"/>
    <lineage>
        <taxon>Bacteria</taxon>
        <taxon>Pseudomonadati</taxon>
        <taxon>Pseudomonadota</taxon>
        <taxon>Alphaproteobacteria</taxon>
        <taxon>Hyphomicrobiales</taxon>
        <taxon>Methylobacteriaceae</taxon>
        <taxon>Microvirga</taxon>
    </lineage>
</organism>
<dbReference type="Proteomes" id="UP000704176">
    <property type="component" value="Unassembled WGS sequence"/>
</dbReference>
<reference evidence="1 2" key="1">
    <citation type="submission" date="2021-09" db="EMBL/GenBank/DDBJ databases">
        <title>The complete genome sequence of a new microorganism.</title>
        <authorList>
            <person name="Zi Z."/>
        </authorList>
    </citation>
    <scope>NUCLEOTIDE SEQUENCE [LARGE SCALE GENOMIC DNA]</scope>
    <source>
        <strain evidence="1 2">WGZ8</strain>
    </source>
</reference>
<gene>
    <name evidence="1" type="ORF">K9B37_06805</name>
</gene>
<evidence type="ECO:0000313" key="1">
    <source>
        <dbReference type="EMBL" id="MBZ6075998.1"/>
    </source>
</evidence>
<proteinExistence type="predicted"/>